<dbReference type="RefSeq" id="WP_149860091.1">
    <property type="nucleotide sequence ID" value="NZ_VUOD01000003.1"/>
</dbReference>
<dbReference type="AlphaFoldDB" id="A0A5B2ZBB5"/>
<evidence type="ECO:0000256" key="2">
    <source>
        <dbReference type="SAM" id="Phobius"/>
    </source>
</evidence>
<protein>
    <submittedName>
        <fullName evidence="3">Metal-dependent hydrolase</fullName>
    </submittedName>
</protein>
<dbReference type="Pfam" id="PF04307">
    <property type="entry name" value="YdjM"/>
    <property type="match status" value="1"/>
</dbReference>
<dbReference type="EMBL" id="VUOD01000003">
    <property type="protein sequence ID" value="KAA2285267.1"/>
    <property type="molecule type" value="Genomic_DNA"/>
</dbReference>
<reference evidence="3 4" key="2">
    <citation type="submission" date="2019-09" db="EMBL/GenBank/DDBJ databases">
        <authorList>
            <person name="Mazur A."/>
        </authorList>
    </citation>
    <scope>NUCLEOTIDE SEQUENCE [LARGE SCALE GENOMIC DNA]</scope>
    <source>
        <strain evidence="3 4">3729k</strain>
    </source>
</reference>
<feature type="transmembrane region" description="Helical" evidence="2">
    <location>
        <begin position="91"/>
        <end position="107"/>
    </location>
</feature>
<feature type="compositionally biased region" description="Low complexity" evidence="1">
    <location>
        <begin position="356"/>
        <end position="377"/>
    </location>
</feature>
<organism evidence="3 4">
    <name type="scientific">Arenimonas fontis</name>
    <dbReference type="NCBI Taxonomy" id="2608255"/>
    <lineage>
        <taxon>Bacteria</taxon>
        <taxon>Pseudomonadati</taxon>
        <taxon>Pseudomonadota</taxon>
        <taxon>Gammaproteobacteria</taxon>
        <taxon>Lysobacterales</taxon>
        <taxon>Lysobacteraceae</taxon>
        <taxon>Arenimonas</taxon>
    </lineage>
</organism>
<reference evidence="3 4" key="1">
    <citation type="submission" date="2019-09" db="EMBL/GenBank/DDBJ databases">
        <title>Arenimonas chukotkensis sp. nov., a bacterium isolated from Chukotka hot spring, Arctic region, Russia.</title>
        <authorList>
            <person name="Zayulina K.S."/>
            <person name="Prokofeva M.I."/>
            <person name="Elcheninov A.G."/>
            <person name="Novikov A."/>
            <person name="Kochetkova T.V."/>
            <person name="Kublanov I.V."/>
        </authorList>
    </citation>
    <scope>NUCLEOTIDE SEQUENCE [LARGE SCALE GENOMIC DNA]</scope>
    <source>
        <strain evidence="3 4">3729k</strain>
    </source>
</reference>
<dbReference type="InterPro" id="IPR053170">
    <property type="entry name" value="Transcription_regulator"/>
</dbReference>
<feature type="transmembrane region" description="Helical" evidence="2">
    <location>
        <begin position="62"/>
        <end position="79"/>
    </location>
</feature>
<dbReference type="PANTHER" id="PTHR40031:SF1">
    <property type="entry name" value="MEMBRANE-BOUND METAL-DEPENDENT HYDROLASE"/>
    <property type="match status" value="1"/>
</dbReference>
<feature type="region of interest" description="Disordered" evidence="1">
    <location>
        <begin position="337"/>
        <end position="377"/>
    </location>
</feature>
<accession>A0A5B2ZBB5</accession>
<dbReference type="Proteomes" id="UP000322165">
    <property type="component" value="Unassembled WGS sequence"/>
</dbReference>
<dbReference type="GO" id="GO:0016787">
    <property type="term" value="F:hydrolase activity"/>
    <property type="evidence" value="ECO:0007669"/>
    <property type="project" value="UniProtKB-KW"/>
</dbReference>
<keyword evidence="3" id="KW-0378">Hydrolase</keyword>
<keyword evidence="4" id="KW-1185">Reference proteome</keyword>
<dbReference type="InterPro" id="IPR007404">
    <property type="entry name" value="YdjM-like"/>
</dbReference>
<keyword evidence="2" id="KW-0812">Transmembrane</keyword>
<sequence length="377" mass="41295">MDSLTQILLGGSVAAACVPAGHRRAALGAGAVLGTLPDLDSVPMWLLDLDPVTHMTWHRGPSHSLLVLAPLAWLLWAWYRRRGGRVAEAPRAWLAAIALALLTHPLLDAFTVYGTQLFWPLPLPPAMWSSLFIIDPLYTLPLLLAFAWALAAGARPSARTALALGLALSTAYLGWSLAAKALVEREVERSLAGTGLEQAPRFSVPMPFNTLLWRVVVMTPSGFLEGERSLVADRGPMQFRSYPSDAAALAAVADYPAVARLRWFNRGFMKAQLREDRLVLSDLRMGAEPDYSFNFAVARWDGERWREIRPERLAWPWQARRRLAWMWQRIWTAPAGPSAAQGRAVPTDRAVERNRAAPVAQAAAAKSGGTPASSASK</sequence>
<evidence type="ECO:0000313" key="4">
    <source>
        <dbReference type="Proteomes" id="UP000322165"/>
    </source>
</evidence>
<proteinExistence type="predicted"/>
<comment type="caution">
    <text evidence="3">The sequence shown here is derived from an EMBL/GenBank/DDBJ whole genome shotgun (WGS) entry which is preliminary data.</text>
</comment>
<feature type="transmembrane region" description="Helical" evidence="2">
    <location>
        <begin position="127"/>
        <end position="150"/>
    </location>
</feature>
<evidence type="ECO:0000313" key="3">
    <source>
        <dbReference type="EMBL" id="KAA2285267.1"/>
    </source>
</evidence>
<keyword evidence="2" id="KW-0472">Membrane</keyword>
<feature type="transmembrane region" description="Helical" evidence="2">
    <location>
        <begin position="162"/>
        <end position="183"/>
    </location>
</feature>
<dbReference type="PANTHER" id="PTHR40031">
    <property type="entry name" value="HYPOTHETICAL MEMBRANE SPANNING PROTEIN"/>
    <property type="match status" value="1"/>
</dbReference>
<gene>
    <name evidence="3" type="ORF">F0415_04935</name>
</gene>
<evidence type="ECO:0000256" key="1">
    <source>
        <dbReference type="SAM" id="MobiDB-lite"/>
    </source>
</evidence>
<keyword evidence="2" id="KW-1133">Transmembrane helix</keyword>
<name>A0A5B2ZBB5_9GAMM</name>